<dbReference type="Pfam" id="PF00289">
    <property type="entry name" value="Biotin_carb_N"/>
    <property type="match status" value="1"/>
</dbReference>
<dbReference type="InterPro" id="IPR011764">
    <property type="entry name" value="Biotin_carboxylation_dom"/>
</dbReference>
<dbReference type="GO" id="GO:0005524">
    <property type="term" value="F:ATP binding"/>
    <property type="evidence" value="ECO:0007669"/>
    <property type="project" value="UniProtKB-UniRule"/>
</dbReference>
<evidence type="ECO:0000313" key="9">
    <source>
        <dbReference type="EMBL" id="KAK3265889.1"/>
    </source>
</evidence>
<dbReference type="PANTHER" id="PTHR45728">
    <property type="entry name" value="ACETYL-COA CARBOXYLASE, ISOFORM A"/>
    <property type="match status" value="1"/>
</dbReference>
<protein>
    <recommendedName>
        <fullName evidence="11">Acetyl-CoA carboxylase</fullName>
    </recommendedName>
</protein>
<dbReference type="PANTHER" id="PTHR45728:SF3">
    <property type="entry name" value="ACETYL-COA CARBOXYLASE"/>
    <property type="match status" value="1"/>
</dbReference>
<dbReference type="GO" id="GO:0046872">
    <property type="term" value="F:metal ion binding"/>
    <property type="evidence" value="ECO:0007669"/>
    <property type="project" value="InterPro"/>
</dbReference>
<dbReference type="SUPFAM" id="SSF56059">
    <property type="entry name" value="Glutathione synthetase ATP-binding domain-like"/>
    <property type="match status" value="1"/>
</dbReference>
<dbReference type="InterPro" id="IPR013815">
    <property type="entry name" value="ATP_grasp_subdomain_1"/>
</dbReference>
<keyword evidence="4 6" id="KW-0067">ATP-binding</keyword>
<keyword evidence="3 6" id="KW-0547">Nucleotide-binding</keyword>
<accession>A0AAE0FTT8</accession>
<dbReference type="Gene3D" id="3.90.1770.10">
    <property type="entry name" value="PreATP-grasp domain"/>
    <property type="match status" value="1"/>
</dbReference>
<evidence type="ECO:0008006" key="11">
    <source>
        <dbReference type="Google" id="ProtNLM"/>
    </source>
</evidence>
<feature type="domain" description="Biotin carboxylation" evidence="8">
    <location>
        <begin position="113"/>
        <end position="326"/>
    </location>
</feature>
<keyword evidence="5" id="KW-0092">Biotin</keyword>
<keyword evidence="2" id="KW-0436">Ligase</keyword>
<proteinExistence type="predicted"/>
<comment type="cofactor">
    <cofactor evidence="1">
        <name>biotin</name>
        <dbReference type="ChEBI" id="CHEBI:57586"/>
    </cofactor>
</comment>
<evidence type="ECO:0000256" key="2">
    <source>
        <dbReference type="ARBA" id="ARBA00022598"/>
    </source>
</evidence>
<evidence type="ECO:0000259" key="7">
    <source>
        <dbReference type="PROSITE" id="PS50975"/>
    </source>
</evidence>
<reference evidence="9 10" key="1">
    <citation type="journal article" date="2015" name="Genome Biol. Evol.">
        <title>Comparative Genomics of a Bacterivorous Green Alga Reveals Evolutionary Causalities and Consequences of Phago-Mixotrophic Mode of Nutrition.</title>
        <authorList>
            <person name="Burns J.A."/>
            <person name="Paasch A."/>
            <person name="Narechania A."/>
            <person name="Kim E."/>
        </authorList>
    </citation>
    <scope>NUCLEOTIDE SEQUENCE [LARGE SCALE GENOMIC DNA]</scope>
    <source>
        <strain evidence="9 10">PLY_AMNH</strain>
    </source>
</reference>
<dbReference type="PROSITE" id="PS50979">
    <property type="entry name" value="BC"/>
    <property type="match status" value="1"/>
</dbReference>
<dbReference type="InterPro" id="IPR005481">
    <property type="entry name" value="BC-like_N"/>
</dbReference>
<gene>
    <name evidence="9" type="ORF">CYMTET_25455</name>
</gene>
<dbReference type="InterPro" id="IPR005479">
    <property type="entry name" value="CPAse_ATP-bd"/>
</dbReference>
<evidence type="ECO:0000259" key="8">
    <source>
        <dbReference type="PROSITE" id="PS50979"/>
    </source>
</evidence>
<dbReference type="PROSITE" id="PS00866">
    <property type="entry name" value="CPSASE_1"/>
    <property type="match status" value="1"/>
</dbReference>
<dbReference type="InterPro" id="IPR016185">
    <property type="entry name" value="PreATP-grasp_dom_sf"/>
</dbReference>
<sequence>MEAQSLSVPTLGVRSAVQPPLNAAARQNGKTVRSGCIASTSAAAARLRQKNSFCQSVQAFKKRVQPGRQAELPVLASGTSPSVKAVAVEPEVASLDAEDSLAAYVQARGGKRVIRKILVANNGMAAAKCIMSMRRWAFLNLGSEKALYFVAMATPEDLEANAEFVRSADDYIEVPGGKNSNNYANVNLIVNLAVREGVDAVWPGWGHASENPKLPSSLKDAGIQFIGPTAPVMSVLGDKIAANILAQTALVPSIPWSGDGLTADLNEEGTIPDEIFNKATVTSEEEALSTAEKVGFPIMIKASEGGGGKGIRKCTSIDEVITAYAQ</sequence>
<dbReference type="PROSITE" id="PS50975">
    <property type="entry name" value="ATP_GRASP"/>
    <property type="match status" value="1"/>
</dbReference>
<organism evidence="9 10">
    <name type="scientific">Cymbomonas tetramitiformis</name>
    <dbReference type="NCBI Taxonomy" id="36881"/>
    <lineage>
        <taxon>Eukaryota</taxon>
        <taxon>Viridiplantae</taxon>
        <taxon>Chlorophyta</taxon>
        <taxon>Pyramimonadophyceae</taxon>
        <taxon>Pyramimonadales</taxon>
        <taxon>Pyramimonadaceae</taxon>
        <taxon>Cymbomonas</taxon>
    </lineage>
</organism>
<dbReference type="Proteomes" id="UP001190700">
    <property type="component" value="Unassembled WGS sequence"/>
</dbReference>
<evidence type="ECO:0000256" key="1">
    <source>
        <dbReference type="ARBA" id="ARBA00001953"/>
    </source>
</evidence>
<name>A0AAE0FTT8_9CHLO</name>
<dbReference type="GO" id="GO:0006633">
    <property type="term" value="P:fatty acid biosynthetic process"/>
    <property type="evidence" value="ECO:0007669"/>
    <property type="project" value="TreeGrafter"/>
</dbReference>
<evidence type="ECO:0000256" key="4">
    <source>
        <dbReference type="ARBA" id="ARBA00022840"/>
    </source>
</evidence>
<dbReference type="Gene3D" id="3.40.50.20">
    <property type="match status" value="1"/>
</dbReference>
<dbReference type="AlphaFoldDB" id="A0AAE0FTT8"/>
<feature type="non-terminal residue" evidence="9">
    <location>
        <position position="326"/>
    </location>
</feature>
<dbReference type="GO" id="GO:0003989">
    <property type="term" value="F:acetyl-CoA carboxylase activity"/>
    <property type="evidence" value="ECO:0007669"/>
    <property type="project" value="InterPro"/>
</dbReference>
<evidence type="ECO:0000313" key="10">
    <source>
        <dbReference type="Proteomes" id="UP001190700"/>
    </source>
</evidence>
<evidence type="ECO:0000256" key="3">
    <source>
        <dbReference type="ARBA" id="ARBA00022741"/>
    </source>
</evidence>
<keyword evidence="10" id="KW-1185">Reference proteome</keyword>
<dbReference type="Gene3D" id="3.30.1490.20">
    <property type="entry name" value="ATP-grasp fold, A domain"/>
    <property type="match status" value="1"/>
</dbReference>
<evidence type="ECO:0000256" key="5">
    <source>
        <dbReference type="ARBA" id="ARBA00023267"/>
    </source>
</evidence>
<dbReference type="InterPro" id="IPR049076">
    <property type="entry name" value="ACCA"/>
</dbReference>
<evidence type="ECO:0000256" key="6">
    <source>
        <dbReference type="PROSITE-ProRule" id="PRU00409"/>
    </source>
</evidence>
<dbReference type="Pfam" id="PF02786">
    <property type="entry name" value="CPSase_L_D2"/>
    <property type="match status" value="1"/>
</dbReference>
<comment type="caution">
    <text evidence="9">The sequence shown here is derived from an EMBL/GenBank/DDBJ whole genome shotgun (WGS) entry which is preliminary data.</text>
</comment>
<dbReference type="SUPFAM" id="SSF52440">
    <property type="entry name" value="PreATP-grasp domain"/>
    <property type="match status" value="1"/>
</dbReference>
<feature type="domain" description="ATP-grasp" evidence="7">
    <location>
        <begin position="263"/>
        <end position="319"/>
    </location>
</feature>
<dbReference type="InterPro" id="IPR011761">
    <property type="entry name" value="ATP-grasp"/>
</dbReference>
<dbReference type="EMBL" id="LGRX02013611">
    <property type="protein sequence ID" value="KAK3265889.1"/>
    <property type="molecule type" value="Genomic_DNA"/>
</dbReference>
<dbReference type="FunFam" id="3.30.1490.20:FF:000003">
    <property type="entry name" value="acetyl-CoA carboxylase isoform X1"/>
    <property type="match status" value="1"/>
</dbReference>